<keyword evidence="3" id="KW-1185">Reference proteome</keyword>
<dbReference type="OrthoDB" id="5409515at2"/>
<name>A0A1M6RIK9_9BACT</name>
<gene>
    <name evidence="2" type="ORF">SAMN02745216_03271</name>
</gene>
<evidence type="ECO:0000313" key="2">
    <source>
        <dbReference type="EMBL" id="SHK32341.1"/>
    </source>
</evidence>
<evidence type="ECO:0000256" key="1">
    <source>
        <dbReference type="SAM" id="MobiDB-lite"/>
    </source>
</evidence>
<dbReference type="EMBL" id="FQZU01000022">
    <property type="protein sequence ID" value="SHK32341.1"/>
    <property type="molecule type" value="Genomic_DNA"/>
</dbReference>
<evidence type="ECO:0000313" key="3">
    <source>
        <dbReference type="Proteomes" id="UP000183994"/>
    </source>
</evidence>
<protein>
    <submittedName>
        <fullName evidence="2">Uncharacterized protein</fullName>
    </submittedName>
</protein>
<proteinExistence type="predicted"/>
<dbReference type="RefSeq" id="WP_073477332.1">
    <property type="nucleotide sequence ID" value="NZ_FQZU01000022.1"/>
</dbReference>
<feature type="region of interest" description="Disordered" evidence="1">
    <location>
        <begin position="205"/>
        <end position="229"/>
    </location>
</feature>
<reference evidence="3" key="1">
    <citation type="submission" date="2016-11" db="EMBL/GenBank/DDBJ databases">
        <authorList>
            <person name="Varghese N."/>
            <person name="Submissions S."/>
        </authorList>
    </citation>
    <scope>NUCLEOTIDE SEQUENCE [LARGE SCALE GENOMIC DNA]</scope>
    <source>
        <strain evidence="3">DSM 16219</strain>
    </source>
</reference>
<dbReference type="AlphaFoldDB" id="A0A1M6RIK9"/>
<accession>A0A1M6RIK9</accession>
<dbReference type="Proteomes" id="UP000183994">
    <property type="component" value="Unassembled WGS sequence"/>
</dbReference>
<sequence>MIDRNIVLDNEAEQLFRDLGGVDAGNKISPAKAANGLAEALHDEEKRRDAWRLLMVDYAFEFTTFIQTAQSGSLQKTKESINRIMENLRKLSTMPDHGEWLILKYLGRVIPGAGSASKRYDFIMRYGALFLDLPQIQDTARRLGVTASHMPSKATTAFEYLGKIGLGGFVVHMGKWTDEDRKNVSNSLELLAGYWYALALQSGEAPKSPGEKENTPKLTPTPIVKDEKGRPDPNLSLLAAYSGVKVKALTQLVQKISVMLARAKQGDPLEQFTGVYDTIFAFKKLKAQLKRPPVEMNSVRWLITDHPSEPVSRFKAKLTRIIQSEFGLQPQKVARTLHSLYADDYGSVDAYVLGERLALASDVINAVETGMSQKNGLAADLDMEGESLIIDILGSVESRLDLVPDEVYYSITISGDVMVAASLFENDSISATLDHKLLDLLAFFSQRSITKNKIKKMVENPIEFETIDFQTIARDFSITVKDAEDLVTLLRGCFDPMGGFLRREFERNIPAFSRHEKKVFEFLWYYLKEIMDRHDRIAFLNALQLLIDRMKMRKQGLEVLLRDFCHDPENVTFYDRNALMLSTLLLRKYNKELHNDIEITPEEVLRVKEGLDPQAVAFADNFIEQNKDAFFRKVRSIHRSLKDTLDPFGTRDPMPARYILTLEREVYILLSLVGGATARAVLRSAGREYGNPDADVWRLKYSNDQLSGLLQIFQVIIRAIGRVGTTSDLVFLKELRSSETSFYAISREAHFKGLLRRAMGWVEDSMSAVTRNKGPVK</sequence>
<organism evidence="2 3">
    <name type="scientific">Desulfatibacillum alkenivorans DSM 16219</name>
    <dbReference type="NCBI Taxonomy" id="1121393"/>
    <lineage>
        <taxon>Bacteria</taxon>
        <taxon>Pseudomonadati</taxon>
        <taxon>Thermodesulfobacteriota</taxon>
        <taxon>Desulfobacteria</taxon>
        <taxon>Desulfobacterales</taxon>
        <taxon>Desulfatibacillaceae</taxon>
        <taxon>Desulfatibacillum</taxon>
    </lineage>
</organism>
<dbReference type="STRING" id="1121393.SAMN02745216_03271"/>